<dbReference type="SUPFAM" id="SSF51569">
    <property type="entry name" value="Aldolase"/>
    <property type="match status" value="1"/>
</dbReference>
<evidence type="ECO:0000256" key="1">
    <source>
        <dbReference type="ARBA" id="ARBA00023239"/>
    </source>
</evidence>
<dbReference type="SMART" id="SM01130">
    <property type="entry name" value="DHDPS"/>
    <property type="match status" value="1"/>
</dbReference>
<dbReference type="PANTHER" id="PTHR12128:SF51">
    <property type="entry name" value="BLL4205 PROTEIN"/>
    <property type="match status" value="1"/>
</dbReference>
<keyword evidence="1" id="KW-0456">Lyase</keyword>
<reference evidence="2 3" key="1">
    <citation type="submission" date="2020-03" db="EMBL/GenBank/DDBJ databases">
        <title>Cyclobacterium plantarum sp. nov., a marine bacterium isolated from a coastal-marine wetland.</title>
        <authorList>
            <person name="Sanchez-Porro C."/>
            <person name="Ventosa A."/>
            <person name="Amoozegar M."/>
        </authorList>
    </citation>
    <scope>NUCLEOTIDE SEQUENCE [LARGE SCALE GENOMIC DNA]</scope>
    <source>
        <strain evidence="2 3">GBPx2</strain>
    </source>
</reference>
<dbReference type="EMBL" id="JAANYN010000014">
    <property type="protein sequence ID" value="NHE59548.1"/>
    <property type="molecule type" value="Genomic_DNA"/>
</dbReference>
<name>A0ABX0HCP6_9BACT</name>
<sequence>MNQIDPQKNKYLQEGLVIPAHPLALDSGRKLDETHQRALSRYYLASGAGGMAVAVHSTQFEIRDKKHGLLAPVLKMAMEEVQAAKLEKPFLMVSGIVGDTDQALEEAYLAKSLGYDLGLLSAGGLGDWSESKLIKRAEKVAELIPLFGFYLQPSAGGRLLSHEFWKDFAAIPNVQAIKMAPFNRYQTLDVVRAVCASERRHEIALYTGNDDNIVADLLSSFSFMVDGQLVTKRIVGGLLGHWAVWTSRAVELLARIKHCLERDGEGLADLLALGVQITDTNAAIFDPSNQFKGCIPGIHEVLRRQGLLQGRWCLNPQETLSPGQMEEIERVCSDYPELNDDEFVLKNLSQFLNQNQGAR</sequence>
<dbReference type="Proteomes" id="UP000649799">
    <property type="component" value="Unassembled WGS sequence"/>
</dbReference>
<dbReference type="PANTHER" id="PTHR12128">
    <property type="entry name" value="DIHYDRODIPICOLINATE SYNTHASE"/>
    <property type="match status" value="1"/>
</dbReference>
<evidence type="ECO:0000313" key="2">
    <source>
        <dbReference type="EMBL" id="NHE59548.1"/>
    </source>
</evidence>
<dbReference type="InterPro" id="IPR002220">
    <property type="entry name" value="DapA-like"/>
</dbReference>
<keyword evidence="3" id="KW-1185">Reference proteome</keyword>
<organism evidence="2 3">
    <name type="scientific">Cyclobacterium plantarum</name>
    <dbReference type="NCBI Taxonomy" id="2716263"/>
    <lineage>
        <taxon>Bacteria</taxon>
        <taxon>Pseudomonadati</taxon>
        <taxon>Bacteroidota</taxon>
        <taxon>Cytophagia</taxon>
        <taxon>Cytophagales</taxon>
        <taxon>Cyclobacteriaceae</taxon>
        <taxon>Cyclobacterium</taxon>
    </lineage>
</organism>
<accession>A0ABX0HCP6</accession>
<dbReference type="InterPro" id="IPR013785">
    <property type="entry name" value="Aldolase_TIM"/>
</dbReference>
<dbReference type="RefSeq" id="WP_166151067.1">
    <property type="nucleotide sequence ID" value="NZ_JAANYN010000014.1"/>
</dbReference>
<protein>
    <submittedName>
        <fullName evidence="2">Dihydrodipicolinate synthase family protein</fullName>
    </submittedName>
</protein>
<gene>
    <name evidence="2" type="ORF">G9Q97_22290</name>
</gene>
<dbReference type="Gene3D" id="3.20.20.70">
    <property type="entry name" value="Aldolase class I"/>
    <property type="match status" value="1"/>
</dbReference>
<comment type="caution">
    <text evidence="2">The sequence shown here is derived from an EMBL/GenBank/DDBJ whole genome shotgun (WGS) entry which is preliminary data.</text>
</comment>
<proteinExistence type="predicted"/>
<evidence type="ECO:0000313" key="3">
    <source>
        <dbReference type="Proteomes" id="UP000649799"/>
    </source>
</evidence>